<keyword evidence="8" id="KW-1185">Reference proteome</keyword>
<dbReference type="InterPro" id="IPR009030">
    <property type="entry name" value="Growth_fac_rcpt_cys_sf"/>
</dbReference>
<feature type="domain" description="IGFBP N-terminal" evidence="6">
    <location>
        <begin position="1"/>
        <end position="79"/>
    </location>
</feature>
<gene>
    <name evidence="7" type="ORF">J437_LFUL006450</name>
</gene>
<feature type="compositionally biased region" description="Basic and acidic residues" evidence="5">
    <location>
        <begin position="221"/>
        <end position="244"/>
    </location>
</feature>
<organism evidence="7 8">
    <name type="scientific">Ladona fulva</name>
    <name type="common">Scarce chaser dragonfly</name>
    <name type="synonym">Libellula fulva</name>
    <dbReference type="NCBI Taxonomy" id="123851"/>
    <lineage>
        <taxon>Eukaryota</taxon>
        <taxon>Metazoa</taxon>
        <taxon>Ecdysozoa</taxon>
        <taxon>Arthropoda</taxon>
        <taxon>Hexapoda</taxon>
        <taxon>Insecta</taxon>
        <taxon>Pterygota</taxon>
        <taxon>Palaeoptera</taxon>
        <taxon>Odonata</taxon>
        <taxon>Epiprocta</taxon>
        <taxon>Anisoptera</taxon>
        <taxon>Libelluloidea</taxon>
        <taxon>Libellulidae</taxon>
        <taxon>Ladona</taxon>
    </lineage>
</organism>
<dbReference type="SUPFAM" id="SSF57184">
    <property type="entry name" value="Growth factor receptor domain"/>
    <property type="match status" value="1"/>
</dbReference>
<keyword evidence="3" id="KW-0732">Signal</keyword>
<dbReference type="OrthoDB" id="6348316at2759"/>
<evidence type="ECO:0000256" key="2">
    <source>
        <dbReference type="ARBA" id="ARBA00022525"/>
    </source>
</evidence>
<evidence type="ECO:0000256" key="1">
    <source>
        <dbReference type="ARBA" id="ARBA00004613"/>
    </source>
</evidence>
<feature type="compositionally biased region" description="Basic and acidic residues" evidence="5">
    <location>
        <begin position="205"/>
        <end position="214"/>
    </location>
</feature>
<dbReference type="GO" id="GO:0005520">
    <property type="term" value="F:insulin-like growth factor binding"/>
    <property type="evidence" value="ECO:0007669"/>
    <property type="project" value="InterPro"/>
</dbReference>
<dbReference type="InterPro" id="IPR000867">
    <property type="entry name" value="IGFBP-like"/>
</dbReference>
<dbReference type="GO" id="GO:0001558">
    <property type="term" value="P:regulation of cell growth"/>
    <property type="evidence" value="ECO:0007669"/>
    <property type="project" value="InterPro"/>
</dbReference>
<reference evidence="7" key="1">
    <citation type="submission" date="2013-04" db="EMBL/GenBank/DDBJ databases">
        <authorList>
            <person name="Qu J."/>
            <person name="Murali S.C."/>
            <person name="Bandaranaike D."/>
            <person name="Bellair M."/>
            <person name="Blankenburg K."/>
            <person name="Chao H."/>
            <person name="Dinh H."/>
            <person name="Doddapaneni H."/>
            <person name="Downs B."/>
            <person name="Dugan-Rocha S."/>
            <person name="Elkadiri S."/>
            <person name="Gnanaolivu R.D."/>
            <person name="Hernandez B."/>
            <person name="Javaid M."/>
            <person name="Jayaseelan J.C."/>
            <person name="Lee S."/>
            <person name="Li M."/>
            <person name="Ming W."/>
            <person name="Munidasa M."/>
            <person name="Muniz J."/>
            <person name="Nguyen L."/>
            <person name="Ongeri F."/>
            <person name="Osuji N."/>
            <person name="Pu L.-L."/>
            <person name="Puazo M."/>
            <person name="Qu C."/>
            <person name="Quiroz J."/>
            <person name="Raj R."/>
            <person name="Weissenberger G."/>
            <person name="Xin Y."/>
            <person name="Zou X."/>
            <person name="Han Y."/>
            <person name="Richards S."/>
            <person name="Worley K."/>
            <person name="Muzny D."/>
            <person name="Gibbs R."/>
        </authorList>
    </citation>
    <scope>NUCLEOTIDE SEQUENCE</scope>
    <source>
        <strain evidence="7">Sampled in the wild</strain>
    </source>
</reference>
<dbReference type="GO" id="GO:0005576">
    <property type="term" value="C:extracellular region"/>
    <property type="evidence" value="ECO:0007669"/>
    <property type="project" value="UniProtKB-SubCell"/>
</dbReference>
<evidence type="ECO:0000313" key="7">
    <source>
        <dbReference type="EMBL" id="KAG8224732.1"/>
    </source>
</evidence>
<evidence type="ECO:0000259" key="6">
    <source>
        <dbReference type="PROSITE" id="PS51323"/>
    </source>
</evidence>
<dbReference type="InterPro" id="IPR011390">
    <property type="entry name" value="IGFBP_rP_mac25"/>
</dbReference>
<feature type="region of interest" description="Disordered" evidence="5">
    <location>
        <begin position="133"/>
        <end position="188"/>
    </location>
</feature>
<dbReference type="Gene3D" id="4.10.40.20">
    <property type="match status" value="1"/>
</dbReference>
<dbReference type="PANTHER" id="PTHR14186">
    <property type="entry name" value="INSULIN-LIKE GROWTH FACTOR BINDING PROTEIN-RELATED"/>
    <property type="match status" value="1"/>
</dbReference>
<dbReference type="Pfam" id="PF00219">
    <property type="entry name" value="IGFBP"/>
    <property type="match status" value="1"/>
</dbReference>
<dbReference type="SMART" id="SM00121">
    <property type="entry name" value="IB"/>
    <property type="match status" value="1"/>
</dbReference>
<evidence type="ECO:0000256" key="4">
    <source>
        <dbReference type="ARBA" id="ARBA00023157"/>
    </source>
</evidence>
<dbReference type="EMBL" id="KZ308210">
    <property type="protein sequence ID" value="KAG8224732.1"/>
    <property type="molecule type" value="Genomic_DNA"/>
</dbReference>
<feature type="region of interest" description="Disordered" evidence="5">
    <location>
        <begin position="205"/>
        <end position="244"/>
    </location>
</feature>
<evidence type="ECO:0000313" key="8">
    <source>
        <dbReference type="Proteomes" id="UP000792457"/>
    </source>
</evidence>
<name>A0A8K0JY22_LADFU</name>
<evidence type="ECO:0000256" key="5">
    <source>
        <dbReference type="SAM" id="MobiDB-lite"/>
    </source>
</evidence>
<dbReference type="PANTHER" id="PTHR14186:SF20">
    <property type="entry name" value="CYSTEINE-RICH MOTOR NEURON 1 PROTEIN-LIKE"/>
    <property type="match status" value="1"/>
</dbReference>
<keyword evidence="4" id="KW-1015">Disulfide bond</keyword>
<dbReference type="GO" id="GO:0009966">
    <property type="term" value="P:regulation of signal transduction"/>
    <property type="evidence" value="ECO:0007669"/>
    <property type="project" value="TreeGrafter"/>
</dbReference>
<dbReference type="Proteomes" id="UP000792457">
    <property type="component" value="Unassembled WGS sequence"/>
</dbReference>
<keyword evidence="2" id="KW-0964">Secreted</keyword>
<accession>A0A8K0JY22</accession>
<dbReference type="AlphaFoldDB" id="A0A8K0JY22"/>
<proteinExistence type="predicted"/>
<comment type="subcellular location">
    <subcellularLocation>
        <location evidence="1">Secreted</location>
    </subcellularLocation>
</comment>
<evidence type="ECO:0000256" key="3">
    <source>
        <dbReference type="ARBA" id="ARBA00022729"/>
    </source>
</evidence>
<reference evidence="7" key="2">
    <citation type="submission" date="2017-10" db="EMBL/GenBank/DDBJ databases">
        <title>Ladona fulva Genome sequencing and assembly.</title>
        <authorList>
            <person name="Murali S."/>
            <person name="Richards S."/>
            <person name="Bandaranaike D."/>
            <person name="Bellair M."/>
            <person name="Blankenburg K."/>
            <person name="Chao H."/>
            <person name="Dinh H."/>
            <person name="Doddapaneni H."/>
            <person name="Dugan-Rocha S."/>
            <person name="Elkadiri S."/>
            <person name="Gnanaolivu R."/>
            <person name="Hernandez B."/>
            <person name="Skinner E."/>
            <person name="Javaid M."/>
            <person name="Lee S."/>
            <person name="Li M."/>
            <person name="Ming W."/>
            <person name="Munidasa M."/>
            <person name="Muniz J."/>
            <person name="Nguyen L."/>
            <person name="Hughes D."/>
            <person name="Osuji N."/>
            <person name="Pu L.-L."/>
            <person name="Puazo M."/>
            <person name="Qu C."/>
            <person name="Quiroz J."/>
            <person name="Raj R."/>
            <person name="Weissenberger G."/>
            <person name="Xin Y."/>
            <person name="Zou X."/>
            <person name="Han Y."/>
            <person name="Worley K."/>
            <person name="Muzny D."/>
            <person name="Gibbs R."/>
        </authorList>
    </citation>
    <scope>NUCLEOTIDE SEQUENCE</scope>
    <source>
        <strain evidence="7">Sampled in the wild</strain>
    </source>
</reference>
<dbReference type="PROSITE" id="PS51323">
    <property type="entry name" value="IGFBP_N_2"/>
    <property type="match status" value="1"/>
</dbReference>
<sequence>MTCFNCEFTECSKKPLKCPYGIAKDVCGCCDVCANGVGEECGGESGILGRCGKGLRCDRRPRGNEALPPEMTEGICVQDTTPVPPRRGPTKWRKLGEECGGRRGVYGKCVKGLRCDRSPRGNAATPIIQRKGVCAPATSSAQPAKVARRGPTIRPDPDKPRKRSRTTQAPVRLEEEPDNSLNPHYVPKGTPPLWYVREMWQKRRRDEIERDRKETARRRGLKSEKKWDSRLERPREATEHLRYD</sequence>
<protein>
    <recommendedName>
        <fullName evidence="6">IGFBP N-terminal domain-containing protein</fullName>
    </recommendedName>
</protein>
<comment type="caution">
    <text evidence="7">The sequence shown here is derived from an EMBL/GenBank/DDBJ whole genome shotgun (WGS) entry which is preliminary data.</text>
</comment>